<accession>A0A1L9QQM8</accession>
<dbReference type="STRING" id="1925591.BI308_13655"/>
<sequence>MSQPPFEWPGYSATNPAHRRVSTFLVVDIQHSPEWAEDLAEKIEAVMSGKLRQWERTGNAFHLELSTRGASIEDLVDESIPIQTVSLAEFRMAVLTWLQQLSP</sequence>
<dbReference type="AlphaFoldDB" id="A0A1L9QQM8"/>
<dbReference type="Proteomes" id="UP000183940">
    <property type="component" value="Unassembled WGS sequence"/>
</dbReference>
<comment type="caution">
    <text evidence="1">The sequence shown here is derived from an EMBL/GenBank/DDBJ whole genome shotgun (WGS) entry which is preliminary data.</text>
</comment>
<evidence type="ECO:0000313" key="2">
    <source>
        <dbReference type="Proteomes" id="UP000183940"/>
    </source>
</evidence>
<proteinExistence type="predicted"/>
<gene>
    <name evidence="1" type="ORF">BI308_13655</name>
</gene>
<organism evidence="1 2">
    <name type="scientific">Roseofilum reptotaenium AO1-A</name>
    <dbReference type="NCBI Taxonomy" id="1925591"/>
    <lineage>
        <taxon>Bacteria</taxon>
        <taxon>Bacillati</taxon>
        <taxon>Cyanobacteriota</taxon>
        <taxon>Cyanophyceae</taxon>
        <taxon>Desertifilales</taxon>
        <taxon>Desertifilaceae</taxon>
        <taxon>Roseofilum</taxon>
    </lineage>
</organism>
<evidence type="ECO:0000313" key="1">
    <source>
        <dbReference type="EMBL" id="OJJ24926.1"/>
    </source>
</evidence>
<dbReference type="EMBL" id="MLAW01000023">
    <property type="protein sequence ID" value="OJJ24926.1"/>
    <property type="molecule type" value="Genomic_DNA"/>
</dbReference>
<name>A0A1L9QQM8_9CYAN</name>
<reference evidence="1" key="1">
    <citation type="submission" date="2016-10" db="EMBL/GenBank/DDBJ databases">
        <title>CRISPR-Cas defence system in Roseofilum reptotaenium: evidence of a bacteriophage-cyanobacterium arms race in the coral black band disease.</title>
        <authorList>
            <person name="Buerger P."/>
            <person name="Wood-Charlson E.M."/>
            <person name="Weynberg K.D."/>
            <person name="Willis B."/>
            <person name="Van Oppen M.J."/>
        </authorList>
    </citation>
    <scope>NUCLEOTIDE SEQUENCE [LARGE SCALE GENOMIC DNA]</scope>
    <source>
        <strain evidence="1">AO1-A</strain>
    </source>
</reference>
<protein>
    <submittedName>
        <fullName evidence="1">Uncharacterized protein</fullName>
    </submittedName>
</protein>
<keyword evidence="2" id="KW-1185">Reference proteome</keyword>